<dbReference type="PATRIC" id="fig|1121014.3.peg.369"/>
<feature type="domain" description="ACB" evidence="2">
    <location>
        <begin position="4"/>
        <end position="85"/>
    </location>
</feature>
<dbReference type="AlphaFoldDB" id="A0A087MM59"/>
<reference evidence="3 4" key="2">
    <citation type="journal article" date="2015" name="Stand. Genomic Sci.">
        <title>High quality draft genomic sequence of Arenimonas donghaensis DSM 18148(T).</title>
        <authorList>
            <person name="Chen F."/>
            <person name="Wang H."/>
            <person name="Cao Y."/>
            <person name="Li X."/>
            <person name="Wang G."/>
        </authorList>
    </citation>
    <scope>NUCLEOTIDE SEQUENCE [LARGE SCALE GENOMIC DNA]</scope>
    <source>
        <strain evidence="3 4">HO3-R19</strain>
    </source>
</reference>
<accession>A0A087MM59</accession>
<name>A0A087MM59_9GAMM</name>
<dbReference type="InterPro" id="IPR035984">
    <property type="entry name" value="Acyl-CoA-binding_sf"/>
</dbReference>
<protein>
    <recommendedName>
        <fullName evidence="2">ACB domain-containing protein</fullName>
    </recommendedName>
</protein>
<evidence type="ECO:0000313" key="3">
    <source>
        <dbReference type="EMBL" id="KFL37962.1"/>
    </source>
</evidence>
<evidence type="ECO:0000313" key="4">
    <source>
        <dbReference type="Proteomes" id="UP000029085"/>
    </source>
</evidence>
<gene>
    <name evidence="3" type="ORF">N788_01965</name>
</gene>
<dbReference type="Proteomes" id="UP000029085">
    <property type="component" value="Unassembled WGS sequence"/>
</dbReference>
<dbReference type="PRINTS" id="PR00689">
    <property type="entry name" value="ACOABINDINGP"/>
</dbReference>
<evidence type="ECO:0000256" key="1">
    <source>
        <dbReference type="ARBA" id="ARBA00023121"/>
    </source>
</evidence>
<organism evidence="3 4">
    <name type="scientific">Arenimonas donghaensis DSM 18148 = HO3-R19</name>
    <dbReference type="NCBI Taxonomy" id="1121014"/>
    <lineage>
        <taxon>Bacteria</taxon>
        <taxon>Pseudomonadati</taxon>
        <taxon>Pseudomonadota</taxon>
        <taxon>Gammaproteobacteria</taxon>
        <taxon>Lysobacterales</taxon>
        <taxon>Lysobacteraceae</taxon>
        <taxon>Arenimonas</taxon>
    </lineage>
</organism>
<dbReference type="GO" id="GO:0006631">
    <property type="term" value="P:fatty acid metabolic process"/>
    <property type="evidence" value="ECO:0007669"/>
    <property type="project" value="TreeGrafter"/>
</dbReference>
<dbReference type="OrthoDB" id="5625302at2"/>
<dbReference type="PANTHER" id="PTHR23310">
    <property type="entry name" value="ACYL-COA-BINDING PROTEIN, ACBP"/>
    <property type="match status" value="1"/>
</dbReference>
<keyword evidence="4" id="KW-1185">Reference proteome</keyword>
<dbReference type="EMBL" id="AVCJ01000001">
    <property type="protein sequence ID" value="KFL37962.1"/>
    <property type="molecule type" value="Genomic_DNA"/>
</dbReference>
<dbReference type="Gene3D" id="1.20.80.10">
    <property type="match status" value="1"/>
</dbReference>
<dbReference type="PROSITE" id="PS51228">
    <property type="entry name" value="ACB_2"/>
    <property type="match status" value="1"/>
</dbReference>
<dbReference type="RefSeq" id="WP_034220374.1">
    <property type="nucleotide sequence ID" value="NZ_AVCJ01000001.1"/>
</dbReference>
<sequence>MADLKADFQKASKDVMDLAERPDNDTMLRLYALYKQGSEGDVSGPKPGFFDFVGTAKYEAWEKLAGMKPEEAMKKYVALVKTLRN</sequence>
<dbReference type="GO" id="GO:0000062">
    <property type="term" value="F:fatty-acyl-CoA binding"/>
    <property type="evidence" value="ECO:0007669"/>
    <property type="project" value="InterPro"/>
</dbReference>
<dbReference type="STRING" id="1121014.N788_01965"/>
<dbReference type="InterPro" id="IPR014352">
    <property type="entry name" value="FERM/acyl-CoA-bd_prot_sf"/>
</dbReference>
<dbReference type="PANTHER" id="PTHR23310:SF62">
    <property type="entry name" value="ACYL-COA BINDING PROTEIN 1, ISOFORM A"/>
    <property type="match status" value="1"/>
</dbReference>
<dbReference type="InterPro" id="IPR000582">
    <property type="entry name" value="Acyl-CoA-binding_protein"/>
</dbReference>
<reference evidence="4" key="1">
    <citation type="submission" date="2013-08" db="EMBL/GenBank/DDBJ databases">
        <title>Genome sequencing of Arenimonas donghaensis.</title>
        <authorList>
            <person name="Chen F."/>
            <person name="Wang G."/>
        </authorList>
    </citation>
    <scope>NUCLEOTIDE SEQUENCE [LARGE SCALE GENOMIC DNA]</scope>
    <source>
        <strain evidence="4">HO3-R19</strain>
    </source>
</reference>
<comment type="caution">
    <text evidence="3">The sequence shown here is derived from an EMBL/GenBank/DDBJ whole genome shotgun (WGS) entry which is preliminary data.</text>
</comment>
<dbReference type="SUPFAM" id="SSF47027">
    <property type="entry name" value="Acyl-CoA binding protein"/>
    <property type="match status" value="1"/>
</dbReference>
<dbReference type="Pfam" id="PF00887">
    <property type="entry name" value="ACBP"/>
    <property type="match status" value="1"/>
</dbReference>
<proteinExistence type="predicted"/>
<keyword evidence="1" id="KW-0446">Lipid-binding</keyword>
<evidence type="ECO:0000259" key="2">
    <source>
        <dbReference type="PROSITE" id="PS51228"/>
    </source>
</evidence>